<reference evidence="3" key="1">
    <citation type="journal article" date="2014" name="PLoS ONE">
        <title>Transcriptome-Based Identification of ABC Transporters in the Western Tarnished Plant Bug Lygus hesperus.</title>
        <authorList>
            <person name="Hull J.J."/>
            <person name="Chaney K."/>
            <person name="Geib S.M."/>
            <person name="Fabrick J.A."/>
            <person name="Brent C.S."/>
            <person name="Walsh D."/>
            <person name="Lavine L.C."/>
        </authorList>
    </citation>
    <scope>NUCLEOTIDE SEQUENCE</scope>
</reference>
<organism evidence="3">
    <name type="scientific">Lygus hesperus</name>
    <name type="common">Western plant bug</name>
    <dbReference type="NCBI Taxonomy" id="30085"/>
    <lineage>
        <taxon>Eukaryota</taxon>
        <taxon>Metazoa</taxon>
        <taxon>Ecdysozoa</taxon>
        <taxon>Arthropoda</taxon>
        <taxon>Hexapoda</taxon>
        <taxon>Insecta</taxon>
        <taxon>Pterygota</taxon>
        <taxon>Neoptera</taxon>
        <taxon>Paraneoptera</taxon>
        <taxon>Hemiptera</taxon>
        <taxon>Heteroptera</taxon>
        <taxon>Panheteroptera</taxon>
        <taxon>Cimicomorpha</taxon>
        <taxon>Miridae</taxon>
        <taxon>Mirini</taxon>
        <taxon>Lygus</taxon>
    </lineage>
</organism>
<dbReference type="Pfam" id="PF03114">
    <property type="entry name" value="BAR"/>
    <property type="match status" value="1"/>
</dbReference>
<dbReference type="SMART" id="SM00721">
    <property type="entry name" value="BAR"/>
    <property type="match status" value="1"/>
</dbReference>
<evidence type="ECO:0000259" key="2">
    <source>
        <dbReference type="SMART" id="SM00721"/>
    </source>
</evidence>
<proteinExistence type="predicted"/>
<accession>A0A0A9Z519</accession>
<dbReference type="InterPro" id="IPR004148">
    <property type="entry name" value="BAR_dom"/>
</dbReference>
<name>A0A0A9Z519_LYGHE</name>
<dbReference type="InterPro" id="IPR027267">
    <property type="entry name" value="AH/BAR_dom_sf"/>
</dbReference>
<reference evidence="3" key="2">
    <citation type="submission" date="2014-07" db="EMBL/GenBank/DDBJ databases">
        <authorList>
            <person name="Hull J."/>
        </authorList>
    </citation>
    <scope>NUCLEOTIDE SEQUENCE</scope>
</reference>
<feature type="region of interest" description="Disordered" evidence="1">
    <location>
        <begin position="297"/>
        <end position="512"/>
    </location>
</feature>
<feature type="region of interest" description="Disordered" evidence="1">
    <location>
        <begin position="62"/>
        <end position="81"/>
    </location>
</feature>
<feature type="compositionally biased region" description="Basic and acidic residues" evidence="1">
    <location>
        <begin position="297"/>
        <end position="307"/>
    </location>
</feature>
<gene>
    <name evidence="3" type="primary">SH3GLB2</name>
    <name evidence="3" type="ORF">CM83_2017</name>
</gene>
<dbReference type="Gene3D" id="1.20.1270.60">
    <property type="entry name" value="Arfaptin homology (AH) domain/BAR domain"/>
    <property type="match status" value="1"/>
</dbReference>
<sequence length="529" mass="60132">PIHTHYIQINVRCYIVLQTSNEFTDNIDQTWQHNIITEQISPAAHFCIKYTMFNRKESKKSLSIRSSPDIQGDRSTKPSKKKHYLTHEFDVLFNKINNIREWTKNLIKDSMSIVSLEAEMNIKGYLEDSEKKHLGRTKLEVLGVNMINAAKGSGIKGGPYEKALIKVGECERRLGTYGKDFVVDVCSSFIRPLKYFLDVELGKLIEEKEMLTSRKIDFDYHVRQINSGKTDKMVLHKLKMAEMALEFQYVHAKEVLLDIEASECQIGHLSDLISAQSVYHHKCLAELNKVKADLKKMSSNTENEKRSLKGNSAIRREPSAAHKKKVVDEGSPEGRPPCGLGVGSYADKDPTKSQNPSKKMESHMSVERLQTGDQSNDRADHHGMKRSGRTCSLRSSTDQQTSTKRSAEHSMNDSSRSRNPRRRSSTEDKSPVENITDSSGQDIVNEPPNWVCLNRRSKMKVTSQSANSKPHAKQSCQHRVENESNESPTEEFSSDDSTSKETHAIPIPTRSNYRRDVGKIYFTPRQDLE</sequence>
<dbReference type="SUPFAM" id="SSF103657">
    <property type="entry name" value="BAR/IMD domain-like"/>
    <property type="match status" value="1"/>
</dbReference>
<dbReference type="AlphaFoldDB" id="A0A0A9Z519"/>
<evidence type="ECO:0000313" key="3">
    <source>
        <dbReference type="EMBL" id="JAG36910.1"/>
    </source>
</evidence>
<dbReference type="GO" id="GO:0005737">
    <property type="term" value="C:cytoplasm"/>
    <property type="evidence" value="ECO:0007669"/>
    <property type="project" value="InterPro"/>
</dbReference>
<protein>
    <submittedName>
        <fullName evidence="3">Endophilin-B2</fullName>
    </submittedName>
</protein>
<feature type="domain" description="BAR" evidence="2">
    <location>
        <begin position="69"/>
        <end position="296"/>
    </location>
</feature>
<feature type="compositionally biased region" description="Polar residues" evidence="1">
    <location>
        <begin position="433"/>
        <end position="442"/>
    </location>
</feature>
<evidence type="ECO:0000256" key="1">
    <source>
        <dbReference type="SAM" id="MobiDB-lite"/>
    </source>
</evidence>
<feature type="compositionally biased region" description="Polar residues" evidence="1">
    <location>
        <begin position="389"/>
        <end position="404"/>
    </location>
</feature>
<dbReference type="EMBL" id="GBHO01006694">
    <property type="protein sequence ID" value="JAG36910.1"/>
    <property type="molecule type" value="Transcribed_RNA"/>
</dbReference>
<feature type="non-terminal residue" evidence="3">
    <location>
        <position position="1"/>
    </location>
</feature>